<feature type="chain" id="PRO_5013315486" evidence="1">
    <location>
        <begin position="22"/>
        <end position="151"/>
    </location>
</feature>
<dbReference type="STRING" id="5353.A0A1Q3E8T5"/>
<evidence type="ECO:0000313" key="2">
    <source>
        <dbReference type="EMBL" id="GAW03586.1"/>
    </source>
</evidence>
<gene>
    <name evidence="2" type="ORF">LENED_005321</name>
</gene>
<accession>A0A1Q3E8T5</accession>
<dbReference type="EMBL" id="BDGU01000150">
    <property type="protein sequence ID" value="GAW03586.1"/>
    <property type="molecule type" value="Genomic_DNA"/>
</dbReference>
<dbReference type="OrthoDB" id="3348811at2759"/>
<feature type="signal peptide" evidence="1">
    <location>
        <begin position="1"/>
        <end position="21"/>
    </location>
</feature>
<name>A0A1Q3E8T5_LENED</name>
<comment type="caution">
    <text evidence="2">The sequence shown here is derived from an EMBL/GenBank/DDBJ whole genome shotgun (WGS) entry which is preliminary data.</text>
</comment>
<reference evidence="2 3" key="2">
    <citation type="submission" date="2017-02" db="EMBL/GenBank/DDBJ databases">
        <title>A genome survey and senescence transcriptome analysis in Lentinula edodes.</title>
        <authorList>
            <person name="Sakamoto Y."/>
            <person name="Nakade K."/>
            <person name="Sato S."/>
            <person name="Yoshida Y."/>
            <person name="Miyazaki K."/>
            <person name="Natsume S."/>
            <person name="Konno N."/>
        </authorList>
    </citation>
    <scope>NUCLEOTIDE SEQUENCE [LARGE SCALE GENOMIC DNA]</scope>
    <source>
        <strain evidence="2 3">NBRC 111202</strain>
    </source>
</reference>
<dbReference type="Proteomes" id="UP000188533">
    <property type="component" value="Unassembled WGS sequence"/>
</dbReference>
<organism evidence="2 3">
    <name type="scientific">Lentinula edodes</name>
    <name type="common">Shiitake mushroom</name>
    <name type="synonym">Lentinus edodes</name>
    <dbReference type="NCBI Taxonomy" id="5353"/>
    <lineage>
        <taxon>Eukaryota</taxon>
        <taxon>Fungi</taxon>
        <taxon>Dikarya</taxon>
        <taxon>Basidiomycota</taxon>
        <taxon>Agaricomycotina</taxon>
        <taxon>Agaricomycetes</taxon>
        <taxon>Agaricomycetidae</taxon>
        <taxon>Agaricales</taxon>
        <taxon>Marasmiineae</taxon>
        <taxon>Omphalotaceae</taxon>
        <taxon>Lentinula</taxon>
    </lineage>
</organism>
<keyword evidence="1" id="KW-0732">Signal</keyword>
<reference evidence="2 3" key="1">
    <citation type="submission" date="2016-08" db="EMBL/GenBank/DDBJ databases">
        <authorList>
            <consortium name="Lentinula edodes genome sequencing consortium"/>
            <person name="Sakamoto Y."/>
            <person name="Nakade K."/>
            <person name="Sato S."/>
            <person name="Yoshida Y."/>
            <person name="Miyazaki K."/>
            <person name="Natsume S."/>
            <person name="Konno N."/>
        </authorList>
    </citation>
    <scope>NUCLEOTIDE SEQUENCE [LARGE SCALE GENOMIC DNA]</scope>
    <source>
        <strain evidence="2 3">NBRC 111202</strain>
    </source>
</reference>
<protein>
    <submittedName>
        <fullName evidence="2">F-box and fnip repeat-containing protein</fullName>
    </submittedName>
</protein>
<sequence length="151" mass="16582">MFSRTIICALMAFFLAGLATASPLPMPLQFARRGGLGPVDTIEVYRRENLAVRDHGIQYLPRQIPTENAVKSPAGTIVPYDKRQIPTEQAVKSPSGTIEPYKRTIPEEVAVKADTPGNIVQYRDVPTRARRATIPVESPVKALTPGDIVPY</sequence>
<proteinExistence type="predicted"/>
<keyword evidence="3" id="KW-1185">Reference proteome</keyword>
<dbReference type="AlphaFoldDB" id="A0A1Q3E8T5"/>
<evidence type="ECO:0000313" key="3">
    <source>
        <dbReference type="Proteomes" id="UP000188533"/>
    </source>
</evidence>
<evidence type="ECO:0000256" key="1">
    <source>
        <dbReference type="SAM" id="SignalP"/>
    </source>
</evidence>